<dbReference type="EMBL" id="CCXZ01000025">
    <property type="protein sequence ID" value="CEG14734.1"/>
    <property type="molecule type" value="Genomic_DNA"/>
</dbReference>
<gene>
    <name evidence="1" type="ORF">XAC3562_1200057</name>
</gene>
<dbReference type="Proteomes" id="UP000052230">
    <property type="component" value="Unassembled WGS sequence"/>
</dbReference>
<protein>
    <submittedName>
        <fullName evidence="1">Uncharacterized protein</fullName>
    </submittedName>
</protein>
<organism evidence="1 2">
    <name type="scientific">Xanthomonas citri pv. citri</name>
    <dbReference type="NCBI Taxonomy" id="611301"/>
    <lineage>
        <taxon>Bacteria</taxon>
        <taxon>Pseudomonadati</taxon>
        <taxon>Pseudomonadota</taxon>
        <taxon>Gammaproteobacteria</taxon>
        <taxon>Lysobacterales</taxon>
        <taxon>Lysobacteraceae</taxon>
        <taxon>Xanthomonas</taxon>
    </lineage>
</organism>
<keyword evidence="2" id="KW-1185">Reference proteome</keyword>
<evidence type="ECO:0000313" key="1">
    <source>
        <dbReference type="EMBL" id="CEG14734.1"/>
    </source>
</evidence>
<evidence type="ECO:0000313" key="2">
    <source>
        <dbReference type="Proteomes" id="UP000052230"/>
    </source>
</evidence>
<dbReference type="AlphaFoldDB" id="A0A0U5FAP4"/>
<accession>A0A0U5FAP4</accession>
<reference evidence="1 2" key="1">
    <citation type="submission" date="2014-09" db="EMBL/GenBank/DDBJ databases">
        <authorList>
            <person name="Regsiter A."/>
        </authorList>
    </citation>
    <scope>NUCLEOTIDE SEQUENCE [LARGE SCALE GENOMIC DNA]</scope>
</reference>
<proteinExistence type="predicted"/>
<sequence length="79" mass="8422">MRLALRGTSLSERAVVRGQLAAERELATGGITLSRLAVLASGQADDPAAEVQLGRRSAPRCAAPTAMSRRSPARSWFWS</sequence>
<name>A0A0U5FAP4_XANCI</name>
<comment type="caution">
    <text evidence="1">The sequence shown here is derived from an EMBL/GenBank/DDBJ whole genome shotgun (WGS) entry which is preliminary data.</text>
</comment>